<sequence length="164" mass="18325">MLFRTPRTSVRFRMPVLLALVLLFGASCSGKSGQIGAIDKPNPKLPTTTIRVGNISLEVEIASTEEQRNRGMMFRKSLEEGKGMLFVFESDQKMAFWMKNTSIPLSLAYLGSDGTIFQIIDLAPFSEDPQLSQRSVRYAVEVPQGWFAKVGIGTGDRFDIPKFR</sequence>
<proteinExistence type="predicted"/>
<reference evidence="1" key="1">
    <citation type="submission" date="2019-08" db="EMBL/GenBank/DDBJ databases">
        <authorList>
            <person name="Kucharzyk K."/>
            <person name="Murdoch R.W."/>
            <person name="Higgins S."/>
            <person name="Loffler F."/>
        </authorList>
    </citation>
    <scope>NUCLEOTIDE SEQUENCE</scope>
</reference>
<protein>
    <recommendedName>
        <fullName evidence="2">DUF192 domain-containing protein</fullName>
    </recommendedName>
</protein>
<accession>A0A644UIC8</accession>
<dbReference type="InterPro" id="IPR003795">
    <property type="entry name" value="DUF192"/>
</dbReference>
<dbReference type="PANTHER" id="PTHR37953:SF1">
    <property type="entry name" value="UPF0127 PROTEIN MJ1496"/>
    <property type="match status" value="1"/>
</dbReference>
<evidence type="ECO:0000313" key="1">
    <source>
        <dbReference type="EMBL" id="MPL78650.1"/>
    </source>
</evidence>
<dbReference type="Pfam" id="PF02643">
    <property type="entry name" value="DUF192"/>
    <property type="match status" value="1"/>
</dbReference>
<name>A0A644UIC8_9ZZZZ</name>
<gene>
    <name evidence="1" type="ORF">SDC9_24520</name>
</gene>
<organism evidence="1">
    <name type="scientific">bioreactor metagenome</name>
    <dbReference type="NCBI Taxonomy" id="1076179"/>
    <lineage>
        <taxon>unclassified sequences</taxon>
        <taxon>metagenomes</taxon>
        <taxon>ecological metagenomes</taxon>
    </lineage>
</organism>
<dbReference type="InterPro" id="IPR038695">
    <property type="entry name" value="Saro_0823-like_sf"/>
</dbReference>
<evidence type="ECO:0008006" key="2">
    <source>
        <dbReference type="Google" id="ProtNLM"/>
    </source>
</evidence>
<dbReference type="AlphaFoldDB" id="A0A644UIC8"/>
<dbReference type="EMBL" id="VSSQ01000118">
    <property type="protein sequence ID" value="MPL78650.1"/>
    <property type="molecule type" value="Genomic_DNA"/>
</dbReference>
<dbReference type="PANTHER" id="PTHR37953">
    <property type="entry name" value="UPF0127 PROTEIN MJ1496"/>
    <property type="match status" value="1"/>
</dbReference>
<dbReference type="PROSITE" id="PS51257">
    <property type="entry name" value="PROKAR_LIPOPROTEIN"/>
    <property type="match status" value="1"/>
</dbReference>
<comment type="caution">
    <text evidence="1">The sequence shown here is derived from an EMBL/GenBank/DDBJ whole genome shotgun (WGS) entry which is preliminary data.</text>
</comment>
<dbReference type="Gene3D" id="2.60.120.1140">
    <property type="entry name" value="Protein of unknown function DUF192"/>
    <property type="match status" value="1"/>
</dbReference>